<dbReference type="VEuPathDB" id="TriTrypDB:BCY84_16459"/>
<dbReference type="VEuPathDB" id="TriTrypDB:TcCLB.508175.20"/>
<feature type="region of interest" description="Disordered" evidence="1">
    <location>
        <begin position="252"/>
        <end position="282"/>
    </location>
</feature>
<feature type="compositionally biased region" description="Basic and acidic residues" evidence="1">
    <location>
        <begin position="1954"/>
        <end position="1972"/>
    </location>
</feature>
<evidence type="ECO:0000256" key="1">
    <source>
        <dbReference type="SAM" id="MobiDB-lite"/>
    </source>
</evidence>
<feature type="region of interest" description="Disordered" evidence="1">
    <location>
        <begin position="1716"/>
        <end position="1750"/>
    </location>
</feature>
<dbReference type="VEuPathDB" id="TriTrypDB:C3747_54g173"/>
<proteinExistence type="predicted"/>
<reference evidence="2 3" key="1">
    <citation type="journal article" date="2018" name="Microb. Genom.">
        <title>Expanding an expanded genome: long-read sequencing of Trypanosoma cruzi.</title>
        <authorList>
            <person name="Berna L."/>
            <person name="Rodriguez M."/>
            <person name="Chiribao M.L."/>
            <person name="Parodi-Talice A."/>
            <person name="Pita S."/>
            <person name="Rijo G."/>
            <person name="Alvarez-Valin F."/>
            <person name="Robello C."/>
        </authorList>
    </citation>
    <scope>NUCLEOTIDE SEQUENCE [LARGE SCALE GENOMIC DNA]</scope>
    <source>
        <strain evidence="2 3">TCC</strain>
    </source>
</reference>
<dbReference type="VEuPathDB" id="TriTrypDB:TcCLB.506825.120"/>
<gene>
    <name evidence="2" type="ORF">C3747_54g173</name>
</gene>
<feature type="region of interest" description="Disordered" evidence="1">
    <location>
        <begin position="15"/>
        <end position="34"/>
    </location>
</feature>
<sequence length="2038" mass="227173">MRSSLRFAHASTSSSAAALGKGKPKSLSSAPRQETGHHAAMLFMQRHRFFAPGAYLADATTNRAVTSPTARRRRRYEPYSWVLQRYIERGSVDLEALIFHPDAPSPVETLLTVMRHRTPCQRLTVHALEAVFNQTRLTFSSGTASFTLQTVSHLLRWRCPQLYDNPAVRVLLCQALLFENLFSDAIEVLQDMPDAWITPGLWAAVMEAAAEGKIPHSPLLWRLLTLAPKNTPSAGRVVGTGQRIPTELMREEPVAASKASTKHGGEADKGYNNNRDSRNTMNDGDMVTLSAFEVRLASLKRLALDAGRLEWCRLSMGEVGYAEQHYVALRDERAWGLGTLHLNSEDNTAEGVVYGLDARLAARLMLRANVSFYGQASPLIALHILRRYLSTCHVLQKQAGLVNATAADGPTGKSSLSAANASMVLVAGSHPLSASAALVGGKAAEGVKRHEQIHPSPFLLFFKIAREARDVVAGGGDITAAFGQSHITPSGGLPMIHWGVVWRFFQTLNRESPAWFTVMPEEAGELSKYVIDALCRGANPWMSLNVARAASSRHVVDGLDMSLWLLHRLDVSHHTEEAREVTKKVFRWLLVDVGVHLLPQLHHHLIPASRVLIRLGLHEELKQFYNAVLDNVYAFSEGFRADFMRVMEDLVCPMCSSILPEQDVYVERSCPLCLTVVPSKDPNALPSFQLSNEHVTRLREKRKALRAKGRRNLHERIYRWSKNDDDGKVNSLPSHEKGEASSSLPTRQPLDASSVFKREILGETVPLIPGVPVDQNMPLFQLEEGGHGENIEGAGVSMLPFDVHAAMEESSRRLQLQEAARRYALAQRGVLTSARLLAAPPSLLLSDTSHTMLQRQQQGWQRGQQNKLLVHVRTDGPWICVWCQEHNSEWGSRVQCTACGAETGPLAPWRHFAYAESGDVMQEIRARVANAEARPVDAVVAAYMLMVYRRAFMLRATPHDHERIDQLIRRLCWLHERVLAGYLYVRFVSPRSRSKNDTLWAVAKLFGCTEAEYAEISAQELIHNEKKFFQTIFTPTTCKVCFGSHAWKTCPIITRDFSSTTRASINMSPEEKQRAMLQHLRLVVEAALQRGAENSRLVVDAYTAFVKSPYRELFAEVHSEEVNRLSILLSHYHQYRRAAFLLCHIPLHLRNDQAYLVMAHYFNVPAEEARGLLRKRSAVGVEDESHPNFVQVALTCCMCLDERHASFECPRLLQWLNEVDAHGSMVSVRASEAVLYDPLRENQRVKRLRAQVDGWTSAGPERLHAFYRFLLQRVDSFQEDLQGEEIEDGDTPDVVSLEATTAVTVRKPKRRIDADDLIVYAINKTIAKLAAVGQEKGACRLYARAPGAFISRHTTYAMLRMQRFSEDGIRTLLNSGTVSSSPLSAAASIDDATVLGLSSEAASAAAVPLQRHCLLCFDPGHAYLECPELSAQPTNAAKLEYVATQVGGIRCTSDGIRAAAAYVYHMYNLGNLTGDMLRAHPSLVRALLRLIRRCFATGQLAAGVRVLRRIPTEVVPPARVYTDLWRAAGLQEEAVEDRRAQLLAIYEAEGLVPDIDHPPARQTYTNRLTTNLSRTLHDELCRHCYQHGHTLATCSVFHAEVSFGRDYVAAYRMSMMSEQLDRDWQDAYLLKLTDFFQTHRIFMPYHIVGIANALNAIAAMWSFRGEPGIAIRHLLSIPPAYRRRQAFKHILHALNVPVAEANSVLANVYFSPDELSSSFSSSKRRDDSPTVISHGSSNDSIPGSQSTSSGAVAQHLLMPKPAIRDVAMSAVLNNFPEALAAIEKSEERMAAIRRRNATQQVAAAPRIQTAATAAKGEGVTPYQGKGGTTKSAVGTPFSSSTSFPALRVVQSGDILALREDFDPVLTELEVAVGMKLGSRHVLFTSAVDILSAAASKPEDSRQEPPPSSPSGMMSSVAAEERREVEKAAIDTSREQRFSDEATVVTVFTKDLRRERAERKKDEPRRWEEERGGKRSVSSLPGQKKETFGNHSPRQQQGRQQQQQHHSRRPRYHERQQQQQQQQWRGKRANDGNAPKYSN</sequence>
<dbReference type="Proteomes" id="UP000246078">
    <property type="component" value="Unassembled WGS sequence"/>
</dbReference>
<comment type="caution">
    <text evidence="2">The sequence shown here is derived from an EMBL/GenBank/DDBJ whole genome shotgun (WGS) entry which is preliminary data.</text>
</comment>
<dbReference type="VEuPathDB" id="TriTrypDB:TcCL_NonESM04904"/>
<protein>
    <submittedName>
        <fullName evidence="2">Uncharacterized protein</fullName>
    </submittedName>
</protein>
<dbReference type="OMA" id="NLYERER"/>
<dbReference type="VEuPathDB" id="TriTrypDB:Tc_MARK_649"/>
<dbReference type="VEuPathDB" id="TriTrypDB:TCDM_01850"/>
<evidence type="ECO:0000313" key="2">
    <source>
        <dbReference type="EMBL" id="PWV12080.1"/>
    </source>
</evidence>
<dbReference type="VEuPathDB" id="TriTrypDB:TcBrA4_0088140"/>
<feature type="region of interest" description="Disordered" evidence="1">
    <location>
        <begin position="1954"/>
        <end position="2038"/>
    </location>
</feature>
<feature type="compositionally biased region" description="Basic and acidic residues" evidence="1">
    <location>
        <begin position="724"/>
        <end position="739"/>
    </location>
</feature>
<dbReference type="VEuPathDB" id="TriTrypDB:TcG_01615"/>
<dbReference type="EMBL" id="PRFC01000054">
    <property type="protein sequence ID" value="PWV12080.1"/>
    <property type="molecule type" value="Genomic_DNA"/>
</dbReference>
<dbReference type="VEuPathDB" id="TriTrypDB:ECC02_005988"/>
<feature type="compositionally biased region" description="Low complexity" evidence="1">
    <location>
        <begin position="1991"/>
        <end position="2003"/>
    </location>
</feature>
<accession>A0A2V2WTZ3</accession>
<dbReference type="VEuPathDB" id="TriTrypDB:TCSYLVIO_001839"/>
<feature type="region of interest" description="Disordered" evidence="1">
    <location>
        <begin position="1893"/>
        <end position="1936"/>
    </location>
</feature>
<dbReference type="VEuPathDB" id="TriTrypDB:C4B63_30g205"/>
<feature type="compositionally biased region" description="Polar residues" evidence="1">
    <location>
        <begin position="1730"/>
        <end position="1750"/>
    </location>
</feature>
<organism evidence="2 3">
    <name type="scientific">Trypanosoma cruzi</name>
    <dbReference type="NCBI Taxonomy" id="5693"/>
    <lineage>
        <taxon>Eukaryota</taxon>
        <taxon>Discoba</taxon>
        <taxon>Euglenozoa</taxon>
        <taxon>Kinetoplastea</taxon>
        <taxon>Metakinetoplastina</taxon>
        <taxon>Trypanosomatida</taxon>
        <taxon>Trypanosomatidae</taxon>
        <taxon>Trypanosoma</taxon>
        <taxon>Schizotrypanum</taxon>
    </lineage>
</organism>
<dbReference type="OrthoDB" id="250979at2759"/>
<feature type="compositionally biased region" description="Basic and acidic residues" evidence="1">
    <location>
        <begin position="1918"/>
        <end position="1936"/>
    </location>
</feature>
<feature type="region of interest" description="Disordered" evidence="1">
    <location>
        <begin position="724"/>
        <end position="749"/>
    </location>
</feature>
<name>A0A2V2WTZ3_TRYCR</name>
<feature type="compositionally biased region" description="Polar residues" evidence="1">
    <location>
        <begin position="271"/>
        <end position="282"/>
    </location>
</feature>
<evidence type="ECO:0000313" key="3">
    <source>
        <dbReference type="Proteomes" id="UP000246078"/>
    </source>
</evidence>
<dbReference type="VEuPathDB" id="TriTrypDB:TcYC6_0045990"/>